<dbReference type="EMBL" id="NJET01000012">
    <property type="protein sequence ID" value="PHH65951.1"/>
    <property type="molecule type" value="Genomic_DNA"/>
</dbReference>
<protein>
    <recommendedName>
        <fullName evidence="6">PABS domain-containing protein</fullName>
    </recommendedName>
</protein>
<name>A0A2C5YGD6_9HYPO</name>
<dbReference type="OrthoDB" id="2016285at2759"/>
<evidence type="ECO:0008006" key="6">
    <source>
        <dbReference type="Google" id="ProtNLM"/>
    </source>
</evidence>
<dbReference type="GO" id="GO:0008168">
    <property type="term" value="F:methyltransferase activity"/>
    <property type="evidence" value="ECO:0007669"/>
    <property type="project" value="UniProtKB-KW"/>
</dbReference>
<dbReference type="SUPFAM" id="SSF53335">
    <property type="entry name" value="S-adenosyl-L-methionine-dependent methyltransferases"/>
    <property type="match status" value="1"/>
</dbReference>
<dbReference type="Gene3D" id="3.40.50.150">
    <property type="entry name" value="Vaccinia Virus protein VP39"/>
    <property type="match status" value="1"/>
</dbReference>
<dbReference type="CDD" id="cd02440">
    <property type="entry name" value="AdoMet_MTases"/>
    <property type="match status" value="1"/>
</dbReference>
<evidence type="ECO:0000313" key="4">
    <source>
        <dbReference type="EMBL" id="PHH65951.1"/>
    </source>
</evidence>
<dbReference type="AlphaFoldDB" id="A0A2C5YGD6"/>
<keyword evidence="5" id="KW-1185">Reference proteome</keyword>
<organism evidence="4 5">
    <name type="scientific">Ophiocordyceps australis</name>
    <dbReference type="NCBI Taxonomy" id="1399860"/>
    <lineage>
        <taxon>Eukaryota</taxon>
        <taxon>Fungi</taxon>
        <taxon>Dikarya</taxon>
        <taxon>Ascomycota</taxon>
        <taxon>Pezizomycotina</taxon>
        <taxon>Sordariomycetes</taxon>
        <taxon>Hypocreomycetidae</taxon>
        <taxon>Hypocreales</taxon>
        <taxon>Ophiocordycipitaceae</taxon>
        <taxon>Ophiocordyceps</taxon>
    </lineage>
</organism>
<dbReference type="GO" id="GO:0032259">
    <property type="term" value="P:methylation"/>
    <property type="evidence" value="ECO:0007669"/>
    <property type="project" value="UniProtKB-KW"/>
</dbReference>
<dbReference type="InterPro" id="IPR029063">
    <property type="entry name" value="SAM-dependent_MTases_sf"/>
</dbReference>
<proteinExistence type="inferred from homology"/>
<dbReference type="Proteomes" id="UP000226192">
    <property type="component" value="Unassembled WGS sequence"/>
</dbReference>
<evidence type="ECO:0000256" key="2">
    <source>
        <dbReference type="ARBA" id="ARBA00022603"/>
    </source>
</evidence>
<reference evidence="4 5" key="1">
    <citation type="submission" date="2017-06" db="EMBL/GenBank/DDBJ databases">
        <title>Ant-infecting Ophiocordyceps genomes reveal a high diversity of potential behavioral manipulation genes and a possible major role for enterotoxins.</title>
        <authorList>
            <person name="De Bekker C."/>
            <person name="Evans H.C."/>
            <person name="Brachmann A."/>
            <person name="Hughes D.P."/>
        </authorList>
    </citation>
    <scope>NUCLEOTIDE SEQUENCE [LARGE SCALE GENOMIC DNA]</scope>
    <source>
        <strain evidence="4 5">Map64</strain>
    </source>
</reference>
<dbReference type="InterPro" id="IPR051419">
    <property type="entry name" value="Lys/N-term_MeTrsfase_sf"/>
</dbReference>
<dbReference type="PANTHER" id="PTHR12176">
    <property type="entry name" value="SAM-DEPENDENT METHYLTRANSFERASE SUPERFAMILY PROTEIN"/>
    <property type="match status" value="1"/>
</dbReference>
<keyword evidence="3" id="KW-0808">Transferase</keyword>
<dbReference type="PANTHER" id="PTHR12176:SF59">
    <property type="entry name" value="METHYLTRANSFERASE DOMAIN-CONTAINING PROTEIN-RELATED"/>
    <property type="match status" value="1"/>
</dbReference>
<sequence length="580" mass="63485">MAPPKQSKSSGASPEGFTPERFERELKHLAAKARSDTWSRRTARQLAWTAKVVVLLVLLGVACNASQLNLSPVYGSIPAAIWHSRLVMTACFLGWAGNLMLRHRLNDCTPQLLPLVAAFTPVLQWLLARYSGQLGAQLGPMLTESVTLFPLAVLTAASVADLLENTRLPLLPSFVADAAPGLASWALFKYSEHLMARHLQANMGRAIVYTRLGLEMALSALYAALAPSKLLVYALPALLHTLLLNTHVSSPAATSTLVSSLLSHNWLLLDRRESLTGYVSVLQSVEHGYRVMRCDHSLLGGEWIQARGGAVSEPIYGVFAMLEAVRLAERVDAVVDKDACALVVGLGVGTTPSALVAHGVNTTIVEIDPVVYEFAVKYFDLRENNAPVLHDAVSYTADLAATAPQTYDYIVHDVFTGGAEPVNLFTLEFLEGLATLLKPNGIIAINYAGDLALPLPGIILRTINQVFATCRVFREMPPDAKAIQEKGTDFTNMVIFCSKDAEAPLSFRKPETRDFLDSHARRQFLHLQHEVSQDEVLAGSDESILRRNDTSSVEKWHEKSALGHWAIMRTAVPALVWEQW</sequence>
<evidence type="ECO:0000313" key="5">
    <source>
        <dbReference type="Proteomes" id="UP000226192"/>
    </source>
</evidence>
<keyword evidence="2" id="KW-0489">Methyltransferase</keyword>
<dbReference type="STRING" id="1399860.A0A2C5YGD6"/>
<evidence type="ECO:0000256" key="1">
    <source>
        <dbReference type="ARBA" id="ARBA00008361"/>
    </source>
</evidence>
<comment type="caution">
    <text evidence="4">The sequence shown here is derived from an EMBL/GenBank/DDBJ whole genome shotgun (WGS) entry which is preliminary data.</text>
</comment>
<dbReference type="FunFam" id="3.40.50.150:FF:000288">
    <property type="entry name" value="Spermine/spermidine synthase, putative"/>
    <property type="match status" value="1"/>
</dbReference>
<accession>A0A2C5YGD6</accession>
<dbReference type="Pfam" id="PF01564">
    <property type="entry name" value="Spermine_synth"/>
    <property type="match status" value="1"/>
</dbReference>
<dbReference type="NCBIfam" id="NF037959">
    <property type="entry name" value="MFS_SpdSyn"/>
    <property type="match status" value="1"/>
</dbReference>
<gene>
    <name evidence="4" type="ORF">CDD81_899</name>
</gene>
<comment type="similarity">
    <text evidence="1">Belongs to the methyltransferase superfamily.</text>
</comment>
<evidence type="ECO:0000256" key="3">
    <source>
        <dbReference type="ARBA" id="ARBA00022679"/>
    </source>
</evidence>